<reference evidence="7" key="1">
    <citation type="submission" date="2023-03" db="EMBL/GenBank/DDBJ databases">
        <title>Chromosome-scale reference genome and RAD-based genetic map of yellow starthistle (Centaurea solstitialis) reveal putative structural variation and QTLs associated with invader traits.</title>
        <authorList>
            <person name="Reatini B."/>
            <person name="Cang F.A."/>
            <person name="Jiang Q."/>
            <person name="Mckibben M.T.W."/>
            <person name="Barker M.S."/>
            <person name="Rieseberg L.H."/>
            <person name="Dlugosch K.M."/>
        </authorList>
    </citation>
    <scope>NUCLEOTIDE SEQUENCE</scope>
    <source>
        <strain evidence="7">CAN-66</strain>
        <tissue evidence="7">Leaf</tissue>
    </source>
</reference>
<dbReference type="Proteomes" id="UP001172457">
    <property type="component" value="Chromosome 3"/>
</dbReference>
<dbReference type="FunFam" id="1.10.3180.10:FF:000001">
    <property type="entry name" value="Ethylene insensitive 3-like 1"/>
    <property type="match status" value="1"/>
</dbReference>
<evidence type="ECO:0000256" key="4">
    <source>
        <dbReference type="ARBA" id="ARBA00023242"/>
    </source>
</evidence>
<dbReference type="PANTHER" id="PTHR33305">
    <property type="entry name" value="ETHYLENE INSENSITIVE 3-LIKE 2 PROTEIN"/>
    <property type="match status" value="1"/>
</dbReference>
<dbReference type="SUPFAM" id="SSF116768">
    <property type="entry name" value="DNA-binding domain of EIN3-like"/>
    <property type="match status" value="1"/>
</dbReference>
<keyword evidence="3" id="KW-0936">Ethylene signaling pathway</keyword>
<organism evidence="7 8">
    <name type="scientific">Centaurea solstitialis</name>
    <name type="common">yellow star-thistle</name>
    <dbReference type="NCBI Taxonomy" id="347529"/>
    <lineage>
        <taxon>Eukaryota</taxon>
        <taxon>Viridiplantae</taxon>
        <taxon>Streptophyta</taxon>
        <taxon>Embryophyta</taxon>
        <taxon>Tracheophyta</taxon>
        <taxon>Spermatophyta</taxon>
        <taxon>Magnoliopsida</taxon>
        <taxon>eudicotyledons</taxon>
        <taxon>Gunneridae</taxon>
        <taxon>Pentapetalae</taxon>
        <taxon>asterids</taxon>
        <taxon>campanulids</taxon>
        <taxon>Asterales</taxon>
        <taxon>Asteraceae</taxon>
        <taxon>Carduoideae</taxon>
        <taxon>Cardueae</taxon>
        <taxon>Centaureinae</taxon>
        <taxon>Centaurea</taxon>
    </lineage>
</organism>
<dbReference type="InterPro" id="IPR047091">
    <property type="entry name" value="EIN3-like_DNA-bd"/>
</dbReference>
<evidence type="ECO:0000259" key="6">
    <source>
        <dbReference type="Pfam" id="PF04873"/>
    </source>
</evidence>
<comment type="subcellular location">
    <subcellularLocation>
        <location evidence="1">Nucleus</location>
    </subcellularLocation>
</comment>
<proteinExistence type="inferred from homology"/>
<feature type="compositionally biased region" description="Basic and acidic residues" evidence="5">
    <location>
        <begin position="190"/>
        <end position="202"/>
    </location>
</feature>
<feature type="domain" description="Ethylene insensitive 3-like DNA-binding" evidence="6">
    <location>
        <begin position="31"/>
        <end position="154"/>
    </location>
</feature>
<evidence type="ECO:0000256" key="3">
    <source>
        <dbReference type="ARBA" id="ARBA00022745"/>
    </source>
</evidence>
<dbReference type="Pfam" id="PF04873">
    <property type="entry name" value="EIN3_DNA-bd"/>
    <property type="match status" value="1"/>
</dbReference>
<evidence type="ECO:0000313" key="8">
    <source>
        <dbReference type="Proteomes" id="UP001172457"/>
    </source>
</evidence>
<evidence type="ECO:0000256" key="2">
    <source>
        <dbReference type="ARBA" id="ARBA00009416"/>
    </source>
</evidence>
<dbReference type="EMBL" id="JARYMX010000003">
    <property type="protein sequence ID" value="KAJ9555332.1"/>
    <property type="molecule type" value="Genomic_DNA"/>
</dbReference>
<gene>
    <name evidence="7" type="ORF">OSB04_009946</name>
</gene>
<dbReference type="InterPro" id="IPR023278">
    <property type="entry name" value="Ethylene_insens-like_DNA-bd"/>
</dbReference>
<name>A0AA38WCD2_9ASTR</name>
<keyword evidence="8" id="KW-1185">Reference proteome</keyword>
<dbReference type="InterPro" id="IPR006957">
    <property type="entry name" value="EIN3"/>
</dbReference>
<dbReference type="GO" id="GO:0003700">
    <property type="term" value="F:DNA-binding transcription factor activity"/>
    <property type="evidence" value="ECO:0007669"/>
    <property type="project" value="InterPro"/>
</dbReference>
<comment type="similarity">
    <text evidence="2">Belongs to the EIN3 family.</text>
</comment>
<protein>
    <recommendedName>
        <fullName evidence="6">Ethylene insensitive 3-like DNA-binding domain-containing protein</fullName>
    </recommendedName>
</protein>
<accession>A0AA38WCD2</accession>
<dbReference type="AlphaFoldDB" id="A0AA38WCD2"/>
<sequence length="283" mass="31964">MANHHPAAVTFETPLVDAECVSKGQMIGFRNGSSNSVLQDLQDATLGSLLSTLMQHCDPPQRKFSVENGIPPPWWPTAGEDWWEWDQLGQSPPPYKKPRHLNKMWKVGVLTAVIKHMSPNFAKIRRLVRQSKCVQDKMTAKESSIWSVVLSREEALILQSSGENGGPVITKTPSGDLLEKKRPSNSYGSDYDRRQPRKEAEQFGHSCDPPQPCKDEDPNAIPSRFHDNDERRVDNWFESSINSLSLDYPGFNSPFNLEIDGTASLDPDFEFLLDDDFIEYFGV</sequence>
<evidence type="ECO:0000256" key="1">
    <source>
        <dbReference type="ARBA" id="ARBA00004123"/>
    </source>
</evidence>
<evidence type="ECO:0000256" key="5">
    <source>
        <dbReference type="SAM" id="MobiDB-lite"/>
    </source>
</evidence>
<comment type="caution">
    <text evidence="7">The sequence shown here is derived from an EMBL/GenBank/DDBJ whole genome shotgun (WGS) entry which is preliminary data.</text>
</comment>
<keyword evidence="4" id="KW-0539">Nucleus</keyword>
<dbReference type="PANTHER" id="PTHR33305:SF30">
    <property type="entry name" value="ETHYLENE INSENSITIVE 3-LIKE 3 PROTEIN"/>
    <property type="match status" value="1"/>
</dbReference>
<feature type="region of interest" description="Disordered" evidence="5">
    <location>
        <begin position="162"/>
        <end position="218"/>
    </location>
</feature>
<dbReference type="GO" id="GO:0009873">
    <property type="term" value="P:ethylene-activated signaling pathway"/>
    <property type="evidence" value="ECO:0007669"/>
    <property type="project" value="UniProtKB-KW"/>
</dbReference>
<evidence type="ECO:0000313" key="7">
    <source>
        <dbReference type="EMBL" id="KAJ9555332.1"/>
    </source>
</evidence>
<dbReference type="GO" id="GO:0005634">
    <property type="term" value="C:nucleus"/>
    <property type="evidence" value="ECO:0007669"/>
    <property type="project" value="UniProtKB-SubCell"/>
</dbReference>
<dbReference type="Gene3D" id="1.10.3180.10">
    <property type="entry name" value="DNA-binding domain of EIN3-like"/>
    <property type="match status" value="1"/>
</dbReference>
<dbReference type="GO" id="GO:0003677">
    <property type="term" value="F:DNA binding"/>
    <property type="evidence" value="ECO:0007669"/>
    <property type="project" value="TreeGrafter"/>
</dbReference>